<comment type="caution">
    <text evidence="6">The sequence shown here is derived from an EMBL/GenBank/DDBJ whole genome shotgun (WGS) entry which is preliminary data.</text>
</comment>
<dbReference type="InterPro" id="IPR036038">
    <property type="entry name" value="Aminotransferase-like"/>
</dbReference>
<sequence>MKIQDIINKVLANPFSSFFYTPAIYENSKSYFFSKPTEILTVYGLNDFEPMLKRADRNVNKKKFGYAVMNYEFGYLLEKRLNKFLSDEKPLAYFVFFDDKKCKEINSSSIKLNFENDFEVSDFHLNTSKNEYKKAVRKIRKYIADGETYQINYTVKGKFNFSGDVVSFFSNLVFNQSAKYIAIINLVDEILLSISPELFFQTNLKTITTKPMKGTISRGINYQDDLMKKHELENSIKNQAENVMIVDLLRNDLGRICKFDSVQTSKLFEIEKYESLYQMISTIKGKLNKSVKFSDIIKNIFPCGSITGAPKIRTMEIINEIEKEKREVYTGAIGLFLPDNLIFNVAIRTIQLDSKLQKGKIGLGSGIVWDSKPDIEYNEVFLKSNFLIKPEPYFEIFETARVEKGNVTFLNEHILRMKQAADYFLFAFDELKIKKKIFSVLKKLDKEKIFRLKIILTKTGSVNIQTEEFIRNNPRVKIILSENRINSRNKFQYFKTSNRKIYDSEYLHFKSKGYFDVIYLNENDDIAEGSITNIFVKKGDVITTPSLQCGILPGIYRKYFIRTHPEIKEKRISLDELITADEIILTNSLRGAVKVNELYISENEYIAFT</sequence>
<protein>
    <submittedName>
        <fullName evidence="6">Aminodeoxychorismate synthase component I</fullName>
        <ecNumber evidence="6">2.6.1.85</ecNumber>
    </submittedName>
</protein>
<dbReference type="InterPro" id="IPR019999">
    <property type="entry name" value="Anth_synth_I-like"/>
</dbReference>
<evidence type="ECO:0000256" key="1">
    <source>
        <dbReference type="ARBA" id="ARBA00001933"/>
    </source>
</evidence>
<comment type="cofactor">
    <cofactor evidence="1 4">
        <name>pyridoxal 5'-phosphate</name>
        <dbReference type="ChEBI" id="CHEBI:597326"/>
    </cofactor>
</comment>
<dbReference type="InterPro" id="IPR005802">
    <property type="entry name" value="ADC_synth_comp_1"/>
</dbReference>
<name>A0A832DG93_9BACT</name>
<evidence type="ECO:0000259" key="5">
    <source>
        <dbReference type="Pfam" id="PF00425"/>
    </source>
</evidence>
<dbReference type="PANTHER" id="PTHR11236:SF50">
    <property type="entry name" value="AMINODEOXYCHORISMATE SYNTHASE COMPONENT 1"/>
    <property type="match status" value="1"/>
</dbReference>
<evidence type="ECO:0000313" key="6">
    <source>
        <dbReference type="EMBL" id="HGT46862.1"/>
    </source>
</evidence>
<dbReference type="InterPro" id="IPR001544">
    <property type="entry name" value="Aminotrans_IV"/>
</dbReference>
<dbReference type="Gene3D" id="3.20.10.10">
    <property type="entry name" value="D-amino Acid Aminotransferase, subunit A, domain 2"/>
    <property type="match status" value="1"/>
</dbReference>
<gene>
    <name evidence="6" type="primary">pabB</name>
    <name evidence="6" type="ORF">ENS56_02385</name>
</gene>
<evidence type="ECO:0000256" key="3">
    <source>
        <dbReference type="ARBA" id="ARBA00022898"/>
    </source>
</evidence>
<dbReference type="EMBL" id="DSVI01000004">
    <property type="protein sequence ID" value="HGT46862.1"/>
    <property type="molecule type" value="Genomic_DNA"/>
</dbReference>
<dbReference type="GO" id="GO:0000162">
    <property type="term" value="P:L-tryptophan biosynthetic process"/>
    <property type="evidence" value="ECO:0007669"/>
    <property type="project" value="TreeGrafter"/>
</dbReference>
<dbReference type="InterPro" id="IPR043131">
    <property type="entry name" value="BCAT-like_N"/>
</dbReference>
<dbReference type="SUPFAM" id="SSF56752">
    <property type="entry name" value="D-aminoacid aminotransferase-like PLP-dependent enzymes"/>
    <property type="match status" value="1"/>
</dbReference>
<dbReference type="GO" id="GO:0046820">
    <property type="term" value="F:4-amino-4-deoxychorismate synthase activity"/>
    <property type="evidence" value="ECO:0007669"/>
    <property type="project" value="UniProtKB-EC"/>
</dbReference>
<dbReference type="InterPro" id="IPR043132">
    <property type="entry name" value="BCAT-like_C"/>
</dbReference>
<dbReference type="NCBIfam" id="TIGR00553">
    <property type="entry name" value="pabB"/>
    <property type="match status" value="1"/>
</dbReference>
<dbReference type="Pfam" id="PF00425">
    <property type="entry name" value="Chorismate_bind"/>
    <property type="match status" value="1"/>
</dbReference>
<proteinExistence type="inferred from homology"/>
<dbReference type="PRINTS" id="PR00095">
    <property type="entry name" value="ANTSNTHASEI"/>
</dbReference>
<keyword evidence="6" id="KW-0032">Aminotransferase</keyword>
<keyword evidence="6" id="KW-0808">Transferase</keyword>
<dbReference type="AlphaFoldDB" id="A0A832DG93"/>
<dbReference type="GO" id="GO:0009396">
    <property type="term" value="P:folic acid-containing compound biosynthetic process"/>
    <property type="evidence" value="ECO:0007669"/>
    <property type="project" value="InterPro"/>
</dbReference>
<dbReference type="InterPro" id="IPR015890">
    <property type="entry name" value="Chorismate_C"/>
</dbReference>
<evidence type="ECO:0000256" key="2">
    <source>
        <dbReference type="ARBA" id="ARBA00009320"/>
    </source>
</evidence>
<organism evidence="6">
    <name type="scientific">Ignavibacterium album</name>
    <dbReference type="NCBI Taxonomy" id="591197"/>
    <lineage>
        <taxon>Bacteria</taxon>
        <taxon>Pseudomonadati</taxon>
        <taxon>Ignavibacteriota</taxon>
        <taxon>Ignavibacteria</taxon>
        <taxon>Ignavibacteriales</taxon>
        <taxon>Ignavibacteriaceae</taxon>
        <taxon>Ignavibacterium</taxon>
    </lineage>
</organism>
<dbReference type="InterPro" id="IPR018300">
    <property type="entry name" value="Aminotrans_IV_CS"/>
</dbReference>
<accession>A0A832DG93</accession>
<evidence type="ECO:0000256" key="4">
    <source>
        <dbReference type="RuleBase" id="RU004516"/>
    </source>
</evidence>
<reference evidence="6" key="1">
    <citation type="journal article" date="2020" name="mSystems">
        <title>Genome- and Community-Level Interaction Insights into Carbon Utilization and Element Cycling Functions of Hydrothermarchaeota in Hydrothermal Sediment.</title>
        <authorList>
            <person name="Zhou Z."/>
            <person name="Liu Y."/>
            <person name="Xu W."/>
            <person name="Pan J."/>
            <person name="Luo Z.H."/>
            <person name="Li M."/>
        </authorList>
    </citation>
    <scope>NUCLEOTIDE SEQUENCE [LARGE SCALE GENOMIC DNA]</scope>
    <source>
        <strain evidence="6">SpSt-500</strain>
    </source>
</reference>
<dbReference type="Gene3D" id="3.30.470.10">
    <property type="match status" value="1"/>
</dbReference>
<dbReference type="Gene3D" id="3.60.120.10">
    <property type="entry name" value="Anthranilate synthase"/>
    <property type="match status" value="1"/>
</dbReference>
<feature type="domain" description="Chorismate-utilising enzyme C-terminal" evidence="5">
    <location>
        <begin position="129"/>
        <end position="383"/>
    </location>
</feature>
<comment type="similarity">
    <text evidence="2">Belongs to the class-IV pyridoxal-phosphate-dependent aminotransferase family.</text>
</comment>
<dbReference type="EC" id="2.6.1.85" evidence="6"/>
<dbReference type="SUPFAM" id="SSF56322">
    <property type="entry name" value="ADC synthase"/>
    <property type="match status" value="1"/>
</dbReference>
<dbReference type="PANTHER" id="PTHR11236">
    <property type="entry name" value="AMINOBENZOATE/ANTHRANILATE SYNTHASE"/>
    <property type="match status" value="1"/>
</dbReference>
<dbReference type="PROSITE" id="PS00770">
    <property type="entry name" value="AA_TRANSFER_CLASS_4"/>
    <property type="match status" value="1"/>
</dbReference>
<dbReference type="Pfam" id="PF01063">
    <property type="entry name" value="Aminotran_4"/>
    <property type="match status" value="1"/>
</dbReference>
<dbReference type="InterPro" id="IPR005801">
    <property type="entry name" value="ADC_synthase"/>
</dbReference>
<keyword evidence="3 4" id="KW-0663">Pyridoxal phosphate</keyword>